<evidence type="ECO:0000256" key="3">
    <source>
        <dbReference type="ARBA" id="ARBA00022691"/>
    </source>
</evidence>
<dbReference type="GO" id="GO:0032259">
    <property type="term" value="P:methylation"/>
    <property type="evidence" value="ECO:0007669"/>
    <property type="project" value="UniProtKB-KW"/>
</dbReference>
<sequence length="399" mass="43732">MWHPTGPSPVMDRAPLRQPPALLSAPSRKPPAVSKLVAVDLFCGAGGLSYAFHRAGFHIAAAVERNADAAASYQKSFVDTYSPETKLLNHDVSSPQVTKALALRAKGATIDVVIGGPPCQDFSPATERTKREGHRANLVLEYFRILRLLDPQAFLFENVPGMLTAMRGKYWKFVVNEAQKLGYYICHDILRAERFGVPQRRNRLFVVGTKQSLGPLAFPIGTETPRTVMETIGHLCPLKAGEVGESDPMHRARSHRPKTVEYLATIPEGGAWRDAARVLKCHKDHNGHYDVYGRIKGDSIAPTITGGCTNPSKGRFIHPKQHRGLTVREAALLQTFPPDWIFCGGIESQSLQVGNAVPVKLGEALALTLKALLDPGPCCLSKPHELNPHTREMMPGLLQ</sequence>
<dbReference type="InterPro" id="IPR018117">
    <property type="entry name" value="C5_DNA_meth_AS"/>
</dbReference>
<dbReference type="SUPFAM" id="SSF53335">
    <property type="entry name" value="S-adenosyl-L-methionine-dependent methyltransferases"/>
    <property type="match status" value="1"/>
</dbReference>
<dbReference type="PANTHER" id="PTHR10629:SF52">
    <property type="entry name" value="DNA (CYTOSINE-5)-METHYLTRANSFERASE 1"/>
    <property type="match status" value="1"/>
</dbReference>
<organism evidence="10 11">
    <name type="scientific">Polyangium fumosum</name>
    <dbReference type="NCBI Taxonomy" id="889272"/>
    <lineage>
        <taxon>Bacteria</taxon>
        <taxon>Pseudomonadati</taxon>
        <taxon>Myxococcota</taxon>
        <taxon>Polyangia</taxon>
        <taxon>Polyangiales</taxon>
        <taxon>Polyangiaceae</taxon>
        <taxon>Polyangium</taxon>
    </lineage>
</organism>
<dbReference type="Gene3D" id="3.40.50.150">
    <property type="entry name" value="Vaccinia Virus protein VP39"/>
    <property type="match status" value="1"/>
</dbReference>
<dbReference type="InterPro" id="IPR029063">
    <property type="entry name" value="SAM-dependent_MTases_sf"/>
</dbReference>
<comment type="caution">
    <text evidence="10">The sequence shown here is derived from an EMBL/GenBank/DDBJ whole genome shotgun (WGS) entry which is preliminary data.</text>
</comment>
<evidence type="ECO:0000256" key="6">
    <source>
        <dbReference type="PROSITE-ProRule" id="PRU01016"/>
    </source>
</evidence>
<dbReference type="GO" id="GO:0003677">
    <property type="term" value="F:DNA binding"/>
    <property type="evidence" value="ECO:0007669"/>
    <property type="project" value="TreeGrafter"/>
</dbReference>
<comment type="similarity">
    <text evidence="6 7">Belongs to the class I-like SAM-binding methyltransferase superfamily. C5-methyltransferase family.</text>
</comment>
<evidence type="ECO:0000256" key="8">
    <source>
        <dbReference type="RuleBase" id="RU000417"/>
    </source>
</evidence>
<dbReference type="PROSITE" id="PS00094">
    <property type="entry name" value="C5_MTASE_1"/>
    <property type="match status" value="1"/>
</dbReference>
<evidence type="ECO:0000256" key="9">
    <source>
        <dbReference type="SAM" id="MobiDB-lite"/>
    </source>
</evidence>
<name>A0A4U1IZ18_9BACT</name>
<evidence type="ECO:0000313" key="11">
    <source>
        <dbReference type="Proteomes" id="UP000309215"/>
    </source>
</evidence>
<evidence type="ECO:0000313" key="10">
    <source>
        <dbReference type="EMBL" id="TKC99848.1"/>
    </source>
</evidence>
<evidence type="ECO:0000256" key="7">
    <source>
        <dbReference type="RuleBase" id="RU000416"/>
    </source>
</evidence>
<evidence type="ECO:0000256" key="5">
    <source>
        <dbReference type="ARBA" id="ARBA00047422"/>
    </source>
</evidence>
<evidence type="ECO:0000256" key="1">
    <source>
        <dbReference type="ARBA" id="ARBA00022603"/>
    </source>
</evidence>
<feature type="active site" evidence="6">
    <location>
        <position position="119"/>
    </location>
</feature>
<dbReference type="InterPro" id="IPR001525">
    <property type="entry name" value="C5_MeTfrase"/>
</dbReference>
<dbReference type="EMBL" id="SSMQ01000052">
    <property type="protein sequence ID" value="TKC99848.1"/>
    <property type="molecule type" value="Genomic_DNA"/>
</dbReference>
<protein>
    <recommendedName>
        <fullName evidence="8">Cytosine-specific methyltransferase</fullName>
        <ecNumber evidence="8">2.1.1.37</ecNumber>
    </recommendedName>
</protein>
<dbReference type="InterPro" id="IPR050390">
    <property type="entry name" value="C5-Methyltransferase"/>
</dbReference>
<feature type="region of interest" description="Disordered" evidence="9">
    <location>
        <begin position="1"/>
        <end position="28"/>
    </location>
</feature>
<reference evidence="10 11" key="1">
    <citation type="submission" date="2019-04" db="EMBL/GenBank/DDBJ databases">
        <authorList>
            <person name="Li Y."/>
            <person name="Wang J."/>
        </authorList>
    </citation>
    <scope>NUCLEOTIDE SEQUENCE [LARGE SCALE GENOMIC DNA]</scope>
    <source>
        <strain evidence="10 11">DSM 14668</strain>
    </source>
</reference>
<dbReference type="PRINTS" id="PR00105">
    <property type="entry name" value="C5METTRFRASE"/>
</dbReference>
<proteinExistence type="inferred from homology"/>
<keyword evidence="2 6" id="KW-0808">Transferase</keyword>
<dbReference type="PROSITE" id="PS51679">
    <property type="entry name" value="SAM_MT_C5"/>
    <property type="match status" value="1"/>
</dbReference>
<dbReference type="GO" id="GO:0009307">
    <property type="term" value="P:DNA restriction-modification system"/>
    <property type="evidence" value="ECO:0007669"/>
    <property type="project" value="UniProtKB-KW"/>
</dbReference>
<dbReference type="NCBIfam" id="TIGR00675">
    <property type="entry name" value="dcm"/>
    <property type="match status" value="1"/>
</dbReference>
<keyword evidence="11" id="KW-1185">Reference proteome</keyword>
<dbReference type="PANTHER" id="PTHR10629">
    <property type="entry name" value="CYTOSINE-SPECIFIC METHYLTRANSFERASE"/>
    <property type="match status" value="1"/>
</dbReference>
<comment type="catalytic activity">
    <reaction evidence="5 8">
        <text>a 2'-deoxycytidine in DNA + S-adenosyl-L-methionine = a 5-methyl-2'-deoxycytidine in DNA + S-adenosyl-L-homocysteine + H(+)</text>
        <dbReference type="Rhea" id="RHEA:13681"/>
        <dbReference type="Rhea" id="RHEA-COMP:11369"/>
        <dbReference type="Rhea" id="RHEA-COMP:11370"/>
        <dbReference type="ChEBI" id="CHEBI:15378"/>
        <dbReference type="ChEBI" id="CHEBI:57856"/>
        <dbReference type="ChEBI" id="CHEBI:59789"/>
        <dbReference type="ChEBI" id="CHEBI:85452"/>
        <dbReference type="ChEBI" id="CHEBI:85454"/>
        <dbReference type="EC" id="2.1.1.37"/>
    </reaction>
</comment>
<gene>
    <name evidence="10" type="ORF">E8A74_36140</name>
</gene>
<evidence type="ECO:0000256" key="2">
    <source>
        <dbReference type="ARBA" id="ARBA00022679"/>
    </source>
</evidence>
<dbReference type="Proteomes" id="UP000309215">
    <property type="component" value="Unassembled WGS sequence"/>
</dbReference>
<evidence type="ECO:0000256" key="4">
    <source>
        <dbReference type="ARBA" id="ARBA00022747"/>
    </source>
</evidence>
<dbReference type="Pfam" id="PF00145">
    <property type="entry name" value="DNA_methylase"/>
    <property type="match status" value="1"/>
</dbReference>
<dbReference type="GO" id="GO:0003886">
    <property type="term" value="F:DNA (cytosine-5-)-methyltransferase activity"/>
    <property type="evidence" value="ECO:0007669"/>
    <property type="project" value="UniProtKB-EC"/>
</dbReference>
<keyword evidence="1 6" id="KW-0489">Methyltransferase</keyword>
<keyword evidence="4" id="KW-0680">Restriction system</keyword>
<dbReference type="EC" id="2.1.1.37" evidence="8"/>
<accession>A0A4U1IZ18</accession>
<dbReference type="GO" id="GO:0044027">
    <property type="term" value="P:negative regulation of gene expression via chromosomal CpG island methylation"/>
    <property type="evidence" value="ECO:0007669"/>
    <property type="project" value="TreeGrafter"/>
</dbReference>
<dbReference type="Gene3D" id="3.90.120.10">
    <property type="entry name" value="DNA Methylase, subunit A, domain 2"/>
    <property type="match status" value="1"/>
</dbReference>
<dbReference type="AlphaFoldDB" id="A0A4U1IZ18"/>
<dbReference type="OrthoDB" id="9813719at2"/>
<keyword evidence="3 6" id="KW-0949">S-adenosyl-L-methionine</keyword>